<sequence length="144" mass="15579">MSDVENTQQCDSGVEGSGEASDWQRLGVSAQALLSALQQVAGGRLALIGAQWRLSLVAISLSLVMLVSLGCVIALSWFAISLGAGFAIWKFLDHWLWALFVVLCMQLLAVFLLWKQSRRLLQLISIDLNIFESEASGAGSPAKE</sequence>
<protein>
    <recommendedName>
        <fullName evidence="5">Holin-X, holin superfamily III</fullName>
    </recommendedName>
</protein>
<keyword evidence="2" id="KW-0472">Membrane</keyword>
<evidence type="ECO:0000313" key="3">
    <source>
        <dbReference type="EMBL" id="MFA0790673.1"/>
    </source>
</evidence>
<name>A0ABV4NMB0_9GAMM</name>
<evidence type="ECO:0000313" key="4">
    <source>
        <dbReference type="Proteomes" id="UP001569414"/>
    </source>
</evidence>
<feature type="region of interest" description="Disordered" evidence="1">
    <location>
        <begin position="1"/>
        <end position="20"/>
    </location>
</feature>
<gene>
    <name evidence="3" type="ORF">ACCI51_08940</name>
</gene>
<feature type="transmembrane region" description="Helical" evidence="2">
    <location>
        <begin position="56"/>
        <end position="89"/>
    </location>
</feature>
<dbReference type="RefSeq" id="WP_299582604.1">
    <property type="nucleotide sequence ID" value="NZ_JBGMEL010000007.1"/>
</dbReference>
<evidence type="ECO:0000256" key="1">
    <source>
        <dbReference type="SAM" id="MobiDB-lite"/>
    </source>
</evidence>
<keyword evidence="2" id="KW-1133">Transmembrane helix</keyword>
<feature type="compositionally biased region" description="Polar residues" evidence="1">
    <location>
        <begin position="1"/>
        <end position="11"/>
    </location>
</feature>
<dbReference type="EMBL" id="JBGMEL010000007">
    <property type="protein sequence ID" value="MFA0790673.1"/>
    <property type="molecule type" value="Genomic_DNA"/>
</dbReference>
<keyword evidence="2" id="KW-0812">Transmembrane</keyword>
<reference evidence="3 4" key="1">
    <citation type="submission" date="2024-08" db="EMBL/GenBank/DDBJ databases">
        <authorList>
            <person name="Ishaq N."/>
        </authorList>
    </citation>
    <scope>NUCLEOTIDE SEQUENCE [LARGE SCALE GENOMIC DNA]</scope>
    <source>
        <strain evidence="3 4">JCM 30400</strain>
    </source>
</reference>
<organism evidence="3 4">
    <name type="scientific">Microbulbifer echini</name>
    <dbReference type="NCBI Taxonomy" id="1529067"/>
    <lineage>
        <taxon>Bacteria</taxon>
        <taxon>Pseudomonadati</taxon>
        <taxon>Pseudomonadota</taxon>
        <taxon>Gammaproteobacteria</taxon>
        <taxon>Cellvibrionales</taxon>
        <taxon>Microbulbiferaceae</taxon>
        <taxon>Microbulbifer</taxon>
    </lineage>
</organism>
<dbReference type="Proteomes" id="UP001569414">
    <property type="component" value="Unassembled WGS sequence"/>
</dbReference>
<comment type="caution">
    <text evidence="3">The sequence shown here is derived from an EMBL/GenBank/DDBJ whole genome shotgun (WGS) entry which is preliminary data.</text>
</comment>
<accession>A0ABV4NMB0</accession>
<evidence type="ECO:0008006" key="5">
    <source>
        <dbReference type="Google" id="ProtNLM"/>
    </source>
</evidence>
<proteinExistence type="predicted"/>
<keyword evidence="4" id="KW-1185">Reference proteome</keyword>
<evidence type="ECO:0000256" key="2">
    <source>
        <dbReference type="SAM" id="Phobius"/>
    </source>
</evidence>
<feature type="transmembrane region" description="Helical" evidence="2">
    <location>
        <begin position="95"/>
        <end position="114"/>
    </location>
</feature>